<organism evidence="1 2">
    <name type="scientific">Pistacia atlantica</name>
    <dbReference type="NCBI Taxonomy" id="434234"/>
    <lineage>
        <taxon>Eukaryota</taxon>
        <taxon>Viridiplantae</taxon>
        <taxon>Streptophyta</taxon>
        <taxon>Embryophyta</taxon>
        <taxon>Tracheophyta</taxon>
        <taxon>Spermatophyta</taxon>
        <taxon>Magnoliopsida</taxon>
        <taxon>eudicotyledons</taxon>
        <taxon>Gunneridae</taxon>
        <taxon>Pentapetalae</taxon>
        <taxon>rosids</taxon>
        <taxon>malvids</taxon>
        <taxon>Sapindales</taxon>
        <taxon>Anacardiaceae</taxon>
        <taxon>Pistacia</taxon>
    </lineage>
</organism>
<protein>
    <submittedName>
        <fullName evidence="1">Uncharacterized protein</fullName>
    </submittedName>
</protein>
<reference evidence="2" key="1">
    <citation type="journal article" date="2023" name="G3 (Bethesda)">
        <title>Genome assembly and association tests identify interacting loci associated with vigor, precocity, and sex in interspecific pistachio rootstocks.</title>
        <authorList>
            <person name="Palmer W."/>
            <person name="Jacygrad E."/>
            <person name="Sagayaradj S."/>
            <person name="Cavanaugh K."/>
            <person name="Han R."/>
            <person name="Bertier L."/>
            <person name="Beede B."/>
            <person name="Kafkas S."/>
            <person name="Golino D."/>
            <person name="Preece J."/>
            <person name="Michelmore R."/>
        </authorList>
    </citation>
    <scope>NUCLEOTIDE SEQUENCE [LARGE SCALE GENOMIC DNA]</scope>
</reference>
<proteinExistence type="predicted"/>
<evidence type="ECO:0000313" key="1">
    <source>
        <dbReference type="EMBL" id="KAJ0075753.1"/>
    </source>
</evidence>
<dbReference type="EMBL" id="CM047910">
    <property type="protein sequence ID" value="KAJ0075753.1"/>
    <property type="molecule type" value="Genomic_DNA"/>
</dbReference>
<gene>
    <name evidence="1" type="ORF">Patl1_33884</name>
</gene>
<sequence>MLYILTAGKIAFTNGGVTEEVNEEFDKIECVVLICSALGGMKVNEKI</sequence>
<comment type="caution">
    <text evidence="1">The sequence shown here is derived from an EMBL/GenBank/DDBJ whole genome shotgun (WGS) entry which is preliminary data.</text>
</comment>
<keyword evidence="2" id="KW-1185">Reference proteome</keyword>
<evidence type="ECO:0000313" key="2">
    <source>
        <dbReference type="Proteomes" id="UP001164250"/>
    </source>
</evidence>
<accession>A0ACC0ZVR9</accession>
<dbReference type="Proteomes" id="UP001164250">
    <property type="component" value="Chromosome 15"/>
</dbReference>
<name>A0ACC0ZVR9_9ROSI</name>